<sequence>MRFVQPYNFDFTSDVKLNNLRFKTSGLSEIFSSYFKAQTEYIWSAVEELEKTEKNDNENKNVSCFMHSTAVCCTRVSCQRSSIAGYGSR</sequence>
<keyword evidence="2" id="KW-1185">Reference proteome</keyword>
<gene>
    <name evidence="1" type="ORF">MNV_1610029</name>
</gene>
<accession>A0A284VLI0</accession>
<evidence type="ECO:0000313" key="1">
    <source>
        <dbReference type="EMBL" id="SNQ60125.1"/>
    </source>
</evidence>
<organism evidence="1 2">
    <name type="scientific">Candidatus Methanoperedens nitratireducens</name>
    <dbReference type="NCBI Taxonomy" id="1392998"/>
    <lineage>
        <taxon>Archaea</taxon>
        <taxon>Methanobacteriati</taxon>
        <taxon>Methanobacteriota</taxon>
        <taxon>Stenosarchaea group</taxon>
        <taxon>Methanomicrobia</taxon>
        <taxon>Methanosarcinales</taxon>
        <taxon>ANME-2 cluster</taxon>
        <taxon>Candidatus Methanoperedentaceae</taxon>
        <taxon>Candidatus Methanoperedens</taxon>
    </lineage>
</organism>
<dbReference type="Proteomes" id="UP000218615">
    <property type="component" value="Unassembled WGS sequence"/>
</dbReference>
<dbReference type="AlphaFoldDB" id="A0A284VLI0"/>
<name>A0A284VLI0_9EURY</name>
<dbReference type="EMBL" id="FZMP01000070">
    <property type="protein sequence ID" value="SNQ60125.1"/>
    <property type="molecule type" value="Genomic_DNA"/>
</dbReference>
<reference evidence="2" key="1">
    <citation type="submission" date="2017-06" db="EMBL/GenBank/DDBJ databases">
        <authorList>
            <person name="Cremers G."/>
        </authorList>
    </citation>
    <scope>NUCLEOTIDE SEQUENCE [LARGE SCALE GENOMIC DNA]</scope>
</reference>
<evidence type="ECO:0000313" key="2">
    <source>
        <dbReference type="Proteomes" id="UP000218615"/>
    </source>
</evidence>
<proteinExistence type="predicted"/>
<protein>
    <submittedName>
        <fullName evidence="1">Uncharacterized protein</fullName>
    </submittedName>
</protein>